<organism evidence="2">
    <name type="scientific">marine metagenome</name>
    <dbReference type="NCBI Taxonomy" id="408172"/>
    <lineage>
        <taxon>unclassified sequences</taxon>
        <taxon>metagenomes</taxon>
        <taxon>ecological metagenomes</taxon>
    </lineage>
</organism>
<sequence length="127" mass="14624">MSNIFGYTTLNQPYTSKSLTGLDLAKQDLLNHFKIRKGEKWTDPTFGCDLELYVFEPLDQATMDSIKEEVYNVVNYDPRFEVSDSNIGVDQDSHSVTVNVKLTYLPTTTATELQIKFDREFEHNAEF</sequence>
<gene>
    <name evidence="2" type="ORF">METZ01_LOCUS267312</name>
</gene>
<dbReference type="Pfam" id="PF04965">
    <property type="entry name" value="GPW_gp25"/>
    <property type="match status" value="1"/>
</dbReference>
<dbReference type="AlphaFoldDB" id="A0A382JRJ9"/>
<dbReference type="Gene3D" id="3.10.450.40">
    <property type="match status" value="1"/>
</dbReference>
<dbReference type="EMBL" id="UINC01075860">
    <property type="protein sequence ID" value="SVC14458.1"/>
    <property type="molecule type" value="Genomic_DNA"/>
</dbReference>
<accession>A0A382JRJ9</accession>
<name>A0A382JRJ9_9ZZZZ</name>
<evidence type="ECO:0000313" key="2">
    <source>
        <dbReference type="EMBL" id="SVC14458.1"/>
    </source>
</evidence>
<protein>
    <recommendedName>
        <fullName evidence="1">IraD/Gp25-like domain-containing protein</fullName>
    </recommendedName>
</protein>
<dbReference type="SUPFAM" id="SSF160719">
    <property type="entry name" value="gpW/gp25-like"/>
    <property type="match status" value="1"/>
</dbReference>
<proteinExistence type="predicted"/>
<feature type="domain" description="IraD/Gp25-like" evidence="1">
    <location>
        <begin position="28"/>
        <end position="104"/>
    </location>
</feature>
<evidence type="ECO:0000259" key="1">
    <source>
        <dbReference type="Pfam" id="PF04965"/>
    </source>
</evidence>
<dbReference type="InterPro" id="IPR007048">
    <property type="entry name" value="IraD/Gp25-like"/>
</dbReference>
<reference evidence="2" key="1">
    <citation type="submission" date="2018-05" db="EMBL/GenBank/DDBJ databases">
        <authorList>
            <person name="Lanie J.A."/>
            <person name="Ng W.-L."/>
            <person name="Kazmierczak K.M."/>
            <person name="Andrzejewski T.M."/>
            <person name="Davidsen T.M."/>
            <person name="Wayne K.J."/>
            <person name="Tettelin H."/>
            <person name="Glass J.I."/>
            <person name="Rusch D."/>
            <person name="Podicherti R."/>
            <person name="Tsui H.-C.T."/>
            <person name="Winkler M.E."/>
        </authorList>
    </citation>
    <scope>NUCLEOTIDE SEQUENCE</scope>
</reference>